<proteinExistence type="predicted"/>
<dbReference type="STRING" id="926559.JoomaDRAFT_3076"/>
<keyword evidence="2" id="KW-1185">Reference proteome</keyword>
<accession>I3C8T6</accession>
<evidence type="ECO:0000313" key="1">
    <source>
        <dbReference type="EMBL" id="EIJ40029.1"/>
    </source>
</evidence>
<name>I3C8T6_9FLAO</name>
<dbReference type="EMBL" id="JH651379">
    <property type="protein sequence ID" value="EIJ40029.1"/>
    <property type="molecule type" value="Genomic_DNA"/>
</dbReference>
<organism evidence="1 2">
    <name type="scientific">Galbibacter orientalis DSM 19592</name>
    <dbReference type="NCBI Taxonomy" id="926559"/>
    <lineage>
        <taxon>Bacteria</taxon>
        <taxon>Pseudomonadati</taxon>
        <taxon>Bacteroidota</taxon>
        <taxon>Flavobacteriia</taxon>
        <taxon>Flavobacteriales</taxon>
        <taxon>Flavobacteriaceae</taxon>
        <taxon>Galbibacter</taxon>
    </lineage>
</organism>
<reference evidence="1 2" key="1">
    <citation type="submission" date="2012-02" db="EMBL/GenBank/DDBJ databases">
        <title>Improved High-Quality Draft genome of Joostella marina DSM 19592.</title>
        <authorList>
            <consortium name="US DOE Joint Genome Institute (JGI-PGF)"/>
            <person name="Lucas S."/>
            <person name="Copeland A."/>
            <person name="Lapidus A."/>
            <person name="Bruce D."/>
            <person name="Goodwin L."/>
            <person name="Pitluck S."/>
            <person name="Peters L."/>
            <person name="Chertkov O."/>
            <person name="Ovchinnikova G."/>
            <person name="Kyrpides N."/>
            <person name="Mavromatis K."/>
            <person name="Detter J.C."/>
            <person name="Han C."/>
            <person name="Land M."/>
            <person name="Hauser L."/>
            <person name="Markowitz V."/>
            <person name="Cheng J.-F."/>
            <person name="Hugenholtz P."/>
            <person name="Woyke T."/>
            <person name="Wu D."/>
            <person name="Tindall B."/>
            <person name="Brambilla E."/>
            <person name="Klenk H.-P."/>
            <person name="Eisen J.A."/>
        </authorList>
    </citation>
    <scope>NUCLEOTIDE SEQUENCE [LARGE SCALE GENOMIC DNA]</scope>
    <source>
        <strain evidence="1 2">DSM 19592</strain>
    </source>
</reference>
<evidence type="ECO:0000313" key="2">
    <source>
        <dbReference type="Proteomes" id="UP000004690"/>
    </source>
</evidence>
<protein>
    <submittedName>
        <fullName evidence="1">Uncharacterized protein</fullName>
    </submittedName>
</protein>
<gene>
    <name evidence="1" type="ORF">JoomaDRAFT_3076</name>
</gene>
<sequence>MLSNTLFLWLRGENHPSFIEITKRGFFIKIINCTFAPLKINNNISYESLRNCFHS</sequence>
<dbReference type="Proteomes" id="UP000004690">
    <property type="component" value="Unassembled WGS sequence"/>
</dbReference>
<dbReference type="AlphaFoldDB" id="I3C8T6"/>
<dbReference type="HOGENOM" id="CLU_3026208_0_0_10"/>